<dbReference type="InterPro" id="IPR010998">
    <property type="entry name" value="Integrase_recombinase_N"/>
</dbReference>
<dbReference type="Gene3D" id="1.10.443.10">
    <property type="entry name" value="Intergrase catalytic core"/>
    <property type="match status" value="1"/>
</dbReference>
<name>A0AAD7MJ65_9AGAR</name>
<gene>
    <name evidence="4" type="ORF">B0H16DRAFT_1336483</name>
</gene>
<dbReference type="AlphaFoldDB" id="A0AAD7MJ65"/>
<dbReference type="GO" id="GO:0015074">
    <property type="term" value="P:DNA integration"/>
    <property type="evidence" value="ECO:0007669"/>
    <property type="project" value="InterPro"/>
</dbReference>
<sequence length="402" mass="44040">MQTASSRTNSTGGLGPSRAVSGPQHPHPYKPGRTPKPSSLRPHVLAKDRLRLWRPLAGRSSHGSGLPPGEDDLVRIFDVLAVAWAEGTSETYGSGLLSFHIFCDSKAIPEASRAPAAPTLIAAYISALAGFLSGGTISNYVSGIRAWHILHGVAWAMNVAELEALLRAADRLTPASSKRQARMPYTTDILVKLRPFFDLSKYLDAAVWSCLLTLFWSTSRGGEFTVKTLTSFDPAIHVKPSDVTEVSDRNGLEQTNFFLPWTKSAPHGESVYWAEQDGPSDPKSAFANHLAVNAPPPNAALFSYIHGSGRRPLTKTALKKRLVEAFKAAQIDFIHVHGIRIGSTVEYLLRGLPLEVVKAKGRWASDAFTLYLRRHAEIMAPYMQAKPQLHANVLRIIMPRVR</sequence>
<reference evidence="4" key="1">
    <citation type="submission" date="2023-03" db="EMBL/GenBank/DDBJ databases">
        <title>Massive genome expansion in bonnet fungi (Mycena s.s.) driven by repeated elements and novel gene families across ecological guilds.</title>
        <authorList>
            <consortium name="Lawrence Berkeley National Laboratory"/>
            <person name="Harder C.B."/>
            <person name="Miyauchi S."/>
            <person name="Viragh M."/>
            <person name="Kuo A."/>
            <person name="Thoen E."/>
            <person name="Andreopoulos B."/>
            <person name="Lu D."/>
            <person name="Skrede I."/>
            <person name="Drula E."/>
            <person name="Henrissat B."/>
            <person name="Morin E."/>
            <person name="Kohler A."/>
            <person name="Barry K."/>
            <person name="LaButti K."/>
            <person name="Morin E."/>
            <person name="Salamov A."/>
            <person name="Lipzen A."/>
            <person name="Mereny Z."/>
            <person name="Hegedus B."/>
            <person name="Baldrian P."/>
            <person name="Stursova M."/>
            <person name="Weitz H."/>
            <person name="Taylor A."/>
            <person name="Grigoriev I.V."/>
            <person name="Nagy L.G."/>
            <person name="Martin F."/>
            <person name="Kauserud H."/>
        </authorList>
    </citation>
    <scope>NUCLEOTIDE SEQUENCE</scope>
    <source>
        <strain evidence="4">CBHHK182m</strain>
    </source>
</reference>
<proteinExistence type="predicted"/>
<dbReference type="GO" id="GO:0006310">
    <property type="term" value="P:DNA recombination"/>
    <property type="evidence" value="ECO:0007669"/>
    <property type="project" value="UniProtKB-KW"/>
</dbReference>
<protein>
    <recommendedName>
        <fullName evidence="6">Tyr recombinase domain-containing protein</fullName>
    </recommendedName>
</protein>
<dbReference type="SUPFAM" id="SSF47823">
    <property type="entry name" value="lambda integrase-like, N-terminal domain"/>
    <property type="match status" value="1"/>
</dbReference>
<feature type="compositionally biased region" description="Polar residues" evidence="3">
    <location>
        <begin position="1"/>
        <end position="11"/>
    </location>
</feature>
<dbReference type="PANTHER" id="PTHR34605:SF3">
    <property type="entry name" value="P CELL-TYPE AGGLUTINATION PROTEIN MAP4-LIKE-RELATED"/>
    <property type="match status" value="1"/>
</dbReference>
<evidence type="ECO:0000313" key="5">
    <source>
        <dbReference type="Proteomes" id="UP001215598"/>
    </source>
</evidence>
<dbReference type="InterPro" id="IPR011010">
    <property type="entry name" value="DNA_brk_join_enz"/>
</dbReference>
<dbReference type="Proteomes" id="UP001215598">
    <property type="component" value="Unassembled WGS sequence"/>
</dbReference>
<keyword evidence="5" id="KW-1185">Reference proteome</keyword>
<dbReference type="SUPFAM" id="SSF56349">
    <property type="entry name" value="DNA breaking-rejoining enzymes"/>
    <property type="match status" value="1"/>
</dbReference>
<evidence type="ECO:0000313" key="4">
    <source>
        <dbReference type="EMBL" id="KAJ7719737.1"/>
    </source>
</evidence>
<dbReference type="PANTHER" id="PTHR34605">
    <property type="entry name" value="PHAGE_INTEGRASE DOMAIN-CONTAINING PROTEIN"/>
    <property type="match status" value="1"/>
</dbReference>
<organism evidence="4 5">
    <name type="scientific">Mycena metata</name>
    <dbReference type="NCBI Taxonomy" id="1033252"/>
    <lineage>
        <taxon>Eukaryota</taxon>
        <taxon>Fungi</taxon>
        <taxon>Dikarya</taxon>
        <taxon>Basidiomycota</taxon>
        <taxon>Agaricomycotina</taxon>
        <taxon>Agaricomycetes</taxon>
        <taxon>Agaricomycetidae</taxon>
        <taxon>Agaricales</taxon>
        <taxon>Marasmiineae</taxon>
        <taxon>Mycenaceae</taxon>
        <taxon>Mycena</taxon>
    </lineage>
</organism>
<dbReference type="GO" id="GO:0003677">
    <property type="term" value="F:DNA binding"/>
    <property type="evidence" value="ECO:0007669"/>
    <property type="project" value="UniProtKB-KW"/>
</dbReference>
<evidence type="ECO:0000256" key="1">
    <source>
        <dbReference type="ARBA" id="ARBA00023125"/>
    </source>
</evidence>
<accession>A0AAD7MJ65</accession>
<evidence type="ECO:0000256" key="2">
    <source>
        <dbReference type="ARBA" id="ARBA00023172"/>
    </source>
</evidence>
<keyword evidence="2" id="KW-0233">DNA recombination</keyword>
<keyword evidence="1" id="KW-0238">DNA-binding</keyword>
<evidence type="ECO:0008006" key="6">
    <source>
        <dbReference type="Google" id="ProtNLM"/>
    </source>
</evidence>
<evidence type="ECO:0000256" key="3">
    <source>
        <dbReference type="SAM" id="MobiDB-lite"/>
    </source>
</evidence>
<dbReference type="InterPro" id="IPR052925">
    <property type="entry name" value="Phage_Integrase-like_Recomb"/>
</dbReference>
<comment type="caution">
    <text evidence="4">The sequence shown here is derived from an EMBL/GenBank/DDBJ whole genome shotgun (WGS) entry which is preliminary data.</text>
</comment>
<dbReference type="Gene3D" id="1.10.150.130">
    <property type="match status" value="1"/>
</dbReference>
<dbReference type="EMBL" id="JARKIB010000248">
    <property type="protein sequence ID" value="KAJ7719737.1"/>
    <property type="molecule type" value="Genomic_DNA"/>
</dbReference>
<dbReference type="InterPro" id="IPR013762">
    <property type="entry name" value="Integrase-like_cat_sf"/>
</dbReference>
<feature type="region of interest" description="Disordered" evidence="3">
    <location>
        <begin position="1"/>
        <end position="41"/>
    </location>
</feature>